<evidence type="ECO:0000313" key="1">
    <source>
        <dbReference type="EMBL" id="KAI5072600.1"/>
    </source>
</evidence>
<dbReference type="OrthoDB" id="523796at2759"/>
<sequence>MGSATFFGAAFGLACQFYSNGIRKQPLMRHPWEHVLLISIGIVAANALANWEEKLQADVEKLTKENAEINRSRFKGIPLVFLVPL</sequence>
<name>A0A9D4UR69_ADICA</name>
<reference evidence="1" key="1">
    <citation type="submission" date="2021-01" db="EMBL/GenBank/DDBJ databases">
        <title>Adiantum capillus-veneris genome.</title>
        <authorList>
            <person name="Fang Y."/>
            <person name="Liao Q."/>
        </authorList>
    </citation>
    <scope>NUCLEOTIDE SEQUENCE</scope>
    <source>
        <strain evidence="1">H3</strain>
        <tissue evidence="1">Leaf</tissue>
    </source>
</reference>
<dbReference type="PANTHER" id="PTHR36052">
    <property type="entry name" value="EXCITATORY AMINO ACID TRANSPORTER"/>
    <property type="match status" value="1"/>
</dbReference>
<dbReference type="EMBL" id="JABFUD020000012">
    <property type="protein sequence ID" value="KAI5072600.1"/>
    <property type="molecule type" value="Genomic_DNA"/>
</dbReference>
<proteinExistence type="predicted"/>
<gene>
    <name evidence="1" type="ORF">GOP47_0012706</name>
</gene>
<evidence type="ECO:0000313" key="2">
    <source>
        <dbReference type="Proteomes" id="UP000886520"/>
    </source>
</evidence>
<organism evidence="1 2">
    <name type="scientific">Adiantum capillus-veneris</name>
    <name type="common">Maidenhair fern</name>
    <dbReference type="NCBI Taxonomy" id="13818"/>
    <lineage>
        <taxon>Eukaryota</taxon>
        <taxon>Viridiplantae</taxon>
        <taxon>Streptophyta</taxon>
        <taxon>Embryophyta</taxon>
        <taxon>Tracheophyta</taxon>
        <taxon>Polypodiopsida</taxon>
        <taxon>Polypodiidae</taxon>
        <taxon>Polypodiales</taxon>
        <taxon>Pteridineae</taxon>
        <taxon>Pteridaceae</taxon>
        <taxon>Vittarioideae</taxon>
        <taxon>Adiantum</taxon>
    </lineage>
</organism>
<dbReference type="AlphaFoldDB" id="A0A9D4UR69"/>
<keyword evidence="2" id="KW-1185">Reference proteome</keyword>
<dbReference type="PANTHER" id="PTHR36052:SF1">
    <property type="entry name" value="EXCITATORY AMINO ACID TRANSPORTER"/>
    <property type="match status" value="1"/>
</dbReference>
<accession>A0A9D4UR69</accession>
<comment type="caution">
    <text evidence="1">The sequence shown here is derived from an EMBL/GenBank/DDBJ whole genome shotgun (WGS) entry which is preliminary data.</text>
</comment>
<protein>
    <submittedName>
        <fullName evidence="1">Uncharacterized protein</fullName>
    </submittedName>
</protein>
<dbReference type="Proteomes" id="UP000886520">
    <property type="component" value="Chromosome 12"/>
</dbReference>